<gene>
    <name evidence="3" type="ORF">J8A68_003620</name>
</gene>
<sequence>MDSSFENLDASQEPVPESFALEMDSKDENFSDLIHELKQIRSELVQNRNELRNELTQNRNELIQTRNELRNELIQNRIEVSQVKREVQRIQLSFNSRNDLTTGVFRLPDEILLIILEYANQMDTFHLALTHRHFEIACKMKLFKSLYVYNDSEPEKVINVPKKLYTPFYKKYTVVAFTKLLKLIQVLIIDPSTSNKFFLILTNR</sequence>
<name>A0A8J5QLU4_9ASCO</name>
<evidence type="ECO:0000256" key="1">
    <source>
        <dbReference type="SAM" id="Coils"/>
    </source>
</evidence>
<dbReference type="AlphaFoldDB" id="A0A8J5QLU4"/>
<feature type="domain" description="F-box" evidence="2">
    <location>
        <begin position="101"/>
        <end position="146"/>
    </location>
</feature>
<dbReference type="PROSITE" id="PS50181">
    <property type="entry name" value="FBOX"/>
    <property type="match status" value="1"/>
</dbReference>
<proteinExistence type="predicted"/>
<evidence type="ECO:0000313" key="4">
    <source>
        <dbReference type="Proteomes" id="UP000694255"/>
    </source>
</evidence>
<organism evidence="3 4">
    <name type="scientific">[Candida] subhashii</name>
    <dbReference type="NCBI Taxonomy" id="561895"/>
    <lineage>
        <taxon>Eukaryota</taxon>
        <taxon>Fungi</taxon>
        <taxon>Dikarya</taxon>
        <taxon>Ascomycota</taxon>
        <taxon>Saccharomycotina</taxon>
        <taxon>Pichiomycetes</taxon>
        <taxon>Debaryomycetaceae</taxon>
        <taxon>Spathaspora</taxon>
    </lineage>
</organism>
<dbReference type="OrthoDB" id="4016968at2759"/>
<dbReference type="InterPro" id="IPR001810">
    <property type="entry name" value="F-box_dom"/>
</dbReference>
<protein>
    <recommendedName>
        <fullName evidence="2">F-box domain-containing protein</fullName>
    </recommendedName>
</protein>
<keyword evidence="1" id="KW-0175">Coiled coil</keyword>
<dbReference type="Pfam" id="PF00646">
    <property type="entry name" value="F-box"/>
    <property type="match status" value="1"/>
</dbReference>
<dbReference type="GeneID" id="73470420"/>
<dbReference type="EMBL" id="JAGSYN010000160">
    <property type="protein sequence ID" value="KAG7662850.1"/>
    <property type="molecule type" value="Genomic_DNA"/>
</dbReference>
<feature type="coiled-coil region" evidence="1">
    <location>
        <begin position="34"/>
        <end position="86"/>
    </location>
</feature>
<dbReference type="Proteomes" id="UP000694255">
    <property type="component" value="Unassembled WGS sequence"/>
</dbReference>
<comment type="caution">
    <text evidence="3">The sequence shown here is derived from an EMBL/GenBank/DDBJ whole genome shotgun (WGS) entry which is preliminary data.</text>
</comment>
<evidence type="ECO:0000259" key="2">
    <source>
        <dbReference type="PROSITE" id="PS50181"/>
    </source>
</evidence>
<evidence type="ECO:0000313" key="3">
    <source>
        <dbReference type="EMBL" id="KAG7662850.1"/>
    </source>
</evidence>
<dbReference type="RefSeq" id="XP_049263083.1">
    <property type="nucleotide sequence ID" value="XM_049407495.1"/>
</dbReference>
<reference evidence="3 4" key="1">
    <citation type="journal article" date="2021" name="DNA Res.">
        <title>Genome analysis of Candida subhashii reveals its hybrid nature and dual mitochondrial genome conformations.</title>
        <authorList>
            <person name="Mixao V."/>
            <person name="Hegedusova E."/>
            <person name="Saus E."/>
            <person name="Pryszcz L.P."/>
            <person name="Cillingova A."/>
            <person name="Nosek J."/>
            <person name="Gabaldon T."/>
        </authorList>
    </citation>
    <scope>NUCLEOTIDE SEQUENCE [LARGE SCALE GENOMIC DNA]</scope>
    <source>
        <strain evidence="3 4">CBS 10753</strain>
    </source>
</reference>
<accession>A0A8J5QLU4</accession>
<keyword evidence="4" id="KW-1185">Reference proteome</keyword>